<name>A0ABR8LR02_9ALTE</name>
<accession>A0ABR8LR02</accession>
<evidence type="ECO:0000313" key="5">
    <source>
        <dbReference type="Proteomes" id="UP000624419"/>
    </source>
</evidence>
<keyword evidence="5" id="KW-1185">Reference proteome</keyword>
<feature type="domain" description="Outer membrane protein beta-barrel" evidence="3">
    <location>
        <begin position="7"/>
        <end position="186"/>
    </location>
</feature>
<sequence length="186" mass="20765">MQRNTFAALVFAGCAFSSSAVAAADNIYVGGNISRQTIDADGRDFNVVSIVGGYKFGEYWSFETRLGKGVSDYSRDDLFEGISQLYKEEIDWQISTNIRGAYPVTENLSVFALVGYSQTQREITSNSDVLDNYSFETKGINYGAGLQYQLSEHISATLEYQIMPELEVYNGEIDWDSLALGVQYHF</sequence>
<dbReference type="InterPro" id="IPR027385">
    <property type="entry name" value="Beta-barrel_OMP"/>
</dbReference>
<evidence type="ECO:0000256" key="1">
    <source>
        <dbReference type="ARBA" id="ARBA00022729"/>
    </source>
</evidence>
<dbReference type="Pfam" id="PF13505">
    <property type="entry name" value="OMP_b-brl"/>
    <property type="match status" value="1"/>
</dbReference>
<dbReference type="RefSeq" id="WP_191025581.1">
    <property type="nucleotide sequence ID" value="NZ_JABBXD010000007.1"/>
</dbReference>
<dbReference type="SUPFAM" id="SSF56925">
    <property type="entry name" value="OMPA-like"/>
    <property type="match status" value="1"/>
</dbReference>
<gene>
    <name evidence="4" type="ORF">HHX48_12455</name>
</gene>
<evidence type="ECO:0000259" key="3">
    <source>
        <dbReference type="Pfam" id="PF13505"/>
    </source>
</evidence>
<keyword evidence="1 2" id="KW-0732">Signal</keyword>
<evidence type="ECO:0000313" key="4">
    <source>
        <dbReference type="EMBL" id="MBD3586550.1"/>
    </source>
</evidence>
<dbReference type="Proteomes" id="UP000624419">
    <property type="component" value="Unassembled WGS sequence"/>
</dbReference>
<dbReference type="Gene3D" id="2.40.160.20">
    <property type="match status" value="1"/>
</dbReference>
<dbReference type="EMBL" id="JABBXD010000007">
    <property type="protein sequence ID" value="MBD3586550.1"/>
    <property type="molecule type" value="Genomic_DNA"/>
</dbReference>
<dbReference type="InterPro" id="IPR011250">
    <property type="entry name" value="OMP/PagP_B-barrel"/>
</dbReference>
<reference evidence="4 5" key="1">
    <citation type="submission" date="2020-04" db="EMBL/GenBank/DDBJ databases">
        <title>Salinimonas sp. HHU 13199.</title>
        <authorList>
            <person name="Cui X."/>
            <person name="Zhang D."/>
        </authorList>
    </citation>
    <scope>NUCLEOTIDE SEQUENCE [LARGE SCALE GENOMIC DNA]</scope>
    <source>
        <strain evidence="4 5">HHU 13199</strain>
    </source>
</reference>
<evidence type="ECO:0000256" key="2">
    <source>
        <dbReference type="SAM" id="SignalP"/>
    </source>
</evidence>
<proteinExistence type="predicted"/>
<comment type="caution">
    <text evidence="4">The sequence shown here is derived from an EMBL/GenBank/DDBJ whole genome shotgun (WGS) entry which is preliminary data.</text>
</comment>
<protein>
    <submittedName>
        <fullName evidence="4">Porin family protein</fullName>
    </submittedName>
</protein>
<organism evidence="4 5">
    <name type="scientific">Salinimonas profundi</name>
    <dbReference type="NCBI Taxonomy" id="2729140"/>
    <lineage>
        <taxon>Bacteria</taxon>
        <taxon>Pseudomonadati</taxon>
        <taxon>Pseudomonadota</taxon>
        <taxon>Gammaproteobacteria</taxon>
        <taxon>Alteromonadales</taxon>
        <taxon>Alteromonadaceae</taxon>
        <taxon>Alteromonas/Salinimonas group</taxon>
        <taxon>Salinimonas</taxon>
    </lineage>
</organism>
<feature type="signal peptide" evidence="2">
    <location>
        <begin position="1"/>
        <end position="22"/>
    </location>
</feature>
<feature type="chain" id="PRO_5046462308" evidence="2">
    <location>
        <begin position="23"/>
        <end position="186"/>
    </location>
</feature>